<comment type="caution">
    <text evidence="1">The sequence shown here is derived from an EMBL/GenBank/DDBJ whole genome shotgun (WGS) entry which is preliminary data.</text>
</comment>
<evidence type="ECO:0008006" key="3">
    <source>
        <dbReference type="Google" id="ProtNLM"/>
    </source>
</evidence>
<dbReference type="RefSeq" id="WP_004679382.1">
    <property type="nucleotide sequence ID" value="NZ_KB849227.1"/>
</dbReference>
<evidence type="ECO:0000313" key="2">
    <source>
        <dbReference type="Proteomes" id="UP000018426"/>
    </source>
</evidence>
<accession>N8RCQ2</accession>
<gene>
    <name evidence="1" type="ORF">F989_01811</name>
</gene>
<dbReference type="EMBL" id="APOL01000029">
    <property type="protein sequence ID" value="ENU33183.1"/>
    <property type="molecule type" value="Genomic_DNA"/>
</dbReference>
<name>N8RCQ2_9GAMM</name>
<sequence>MDQVIDRNENVLTESIEEPEAHSTVHIKPFLLSYNTVCKLLDIERNALRNLMKRDNQFPTPLKMGTSRQAAVYFDREEIEAWYQGFKERCRGQNEKI</sequence>
<dbReference type="Proteomes" id="UP000018426">
    <property type="component" value="Unassembled WGS sequence"/>
</dbReference>
<proteinExistence type="predicted"/>
<dbReference type="PATRIC" id="fig|1217671.3.peg.1793"/>
<dbReference type="AlphaFoldDB" id="N8RCQ2"/>
<dbReference type="HOGENOM" id="CLU_2340467_0_0_6"/>
<reference evidence="1 2" key="1">
    <citation type="submission" date="2013-02" db="EMBL/GenBank/DDBJ databases">
        <title>The Genome Sequence of Acinetobacter parvus NIPH 1103.</title>
        <authorList>
            <consortium name="The Broad Institute Genome Sequencing Platform"/>
            <consortium name="The Broad Institute Genome Sequencing Center for Infectious Disease"/>
            <person name="Cerqueira G."/>
            <person name="Feldgarden M."/>
            <person name="Courvalin P."/>
            <person name="Perichon B."/>
            <person name="Grillot-Courvalin C."/>
            <person name="Clermont D."/>
            <person name="Rocha E."/>
            <person name="Yoon E.-J."/>
            <person name="Nemec A."/>
            <person name="Walker B."/>
            <person name="Young S.K."/>
            <person name="Zeng Q."/>
            <person name="Gargeya S."/>
            <person name="Fitzgerald M."/>
            <person name="Haas B."/>
            <person name="Abouelleil A."/>
            <person name="Alvarado L."/>
            <person name="Arachchi H.M."/>
            <person name="Berlin A.M."/>
            <person name="Chapman S.B."/>
            <person name="Dewar J."/>
            <person name="Goldberg J."/>
            <person name="Griggs A."/>
            <person name="Gujja S."/>
            <person name="Hansen M."/>
            <person name="Howarth C."/>
            <person name="Imamovic A."/>
            <person name="Larimer J."/>
            <person name="McCowan C."/>
            <person name="Murphy C."/>
            <person name="Neiman D."/>
            <person name="Pearson M."/>
            <person name="Priest M."/>
            <person name="Roberts A."/>
            <person name="Saif S."/>
            <person name="Shea T."/>
            <person name="Sisk P."/>
            <person name="Sykes S."/>
            <person name="Wortman J."/>
            <person name="Nusbaum C."/>
            <person name="Birren B."/>
        </authorList>
    </citation>
    <scope>NUCLEOTIDE SEQUENCE [LARGE SCALE GENOMIC DNA]</scope>
    <source>
        <strain evidence="1 2">NIPH 1103</strain>
    </source>
</reference>
<evidence type="ECO:0000313" key="1">
    <source>
        <dbReference type="EMBL" id="ENU33183.1"/>
    </source>
</evidence>
<organism evidence="1 2">
    <name type="scientific">Acinetobacter parvus NIPH 1103</name>
    <dbReference type="NCBI Taxonomy" id="1217671"/>
    <lineage>
        <taxon>Bacteria</taxon>
        <taxon>Pseudomonadati</taxon>
        <taxon>Pseudomonadota</taxon>
        <taxon>Gammaproteobacteria</taxon>
        <taxon>Moraxellales</taxon>
        <taxon>Moraxellaceae</taxon>
        <taxon>Acinetobacter</taxon>
    </lineage>
</organism>
<protein>
    <recommendedName>
        <fullName evidence="3">AlpA family phage regulatory protein</fullName>
    </recommendedName>
</protein>